<sequence>MEREQKLPTTLLFPWLAQGHVTPYLMLAKKLAKRNLHIYFVSTPIILESIEKILAKQPSSLNIELVEFHLPSLPELPPHYHTTNALPPHLNFTLIQNFQMASSNFSTILDILNPNFLIYDTYQPWAQSTASSRNIPSIHFYTSSITTFSQIYHYLHENVRAMNCEKDIASQNLDEIERKIVIGGIVLSAFEHFREIEGKSIDILSHSSNKEIISIGPIIRDVIDEEDNSEIIQWLDKKDMKSSCVFVSFGSECILSKKDTEEIAKGLELSLVNFIWAIKFPAGETTTIEEVLPQGFLAKSEKGIVVKGWVPQARILKHSSIGGSDSLWMEFFIRKYKFWCSYNSNAQTF</sequence>
<name>A0A2G2YLF2_CAPAN</name>
<evidence type="ECO:0000259" key="3">
    <source>
        <dbReference type="Pfam" id="PF26168"/>
    </source>
</evidence>
<dbReference type="OMA" id="QGHVTPY"/>
<dbReference type="Proteomes" id="UP000222542">
    <property type="component" value="Unassembled WGS sequence"/>
</dbReference>
<dbReference type="Gramene" id="PHT70525">
    <property type="protein sequence ID" value="PHT70525"/>
    <property type="gene ID" value="T459_25629"/>
</dbReference>
<dbReference type="Gene3D" id="3.40.50.2000">
    <property type="entry name" value="Glycogen Phosphorylase B"/>
    <property type="match status" value="2"/>
</dbReference>
<dbReference type="PANTHER" id="PTHR48044">
    <property type="entry name" value="GLYCOSYLTRANSFERASE"/>
    <property type="match status" value="1"/>
</dbReference>
<dbReference type="CDD" id="cd03784">
    <property type="entry name" value="GT1_Gtf-like"/>
    <property type="match status" value="1"/>
</dbReference>
<evidence type="ECO:0000256" key="1">
    <source>
        <dbReference type="ARBA" id="ARBA00009995"/>
    </source>
</evidence>
<reference evidence="4 5" key="2">
    <citation type="journal article" date="2017" name="Genome Biol.">
        <title>New reference genome sequences of hot pepper reveal the massive evolution of plant disease-resistance genes by retroduplication.</title>
        <authorList>
            <person name="Kim S."/>
            <person name="Park J."/>
            <person name="Yeom S.I."/>
            <person name="Kim Y.M."/>
            <person name="Seo E."/>
            <person name="Kim K.T."/>
            <person name="Kim M.S."/>
            <person name="Lee J.M."/>
            <person name="Cheong K."/>
            <person name="Shin H.S."/>
            <person name="Kim S.B."/>
            <person name="Han K."/>
            <person name="Lee J."/>
            <person name="Park M."/>
            <person name="Lee H.A."/>
            <person name="Lee H.Y."/>
            <person name="Lee Y."/>
            <person name="Oh S."/>
            <person name="Lee J.H."/>
            <person name="Choi E."/>
            <person name="Choi E."/>
            <person name="Lee S.E."/>
            <person name="Jeon J."/>
            <person name="Kim H."/>
            <person name="Choi G."/>
            <person name="Song H."/>
            <person name="Lee J."/>
            <person name="Lee S.C."/>
            <person name="Kwon J.K."/>
            <person name="Lee H.Y."/>
            <person name="Koo N."/>
            <person name="Hong Y."/>
            <person name="Kim R.W."/>
            <person name="Kang W.H."/>
            <person name="Huh J.H."/>
            <person name="Kang B.C."/>
            <person name="Yang T.J."/>
            <person name="Lee Y.H."/>
            <person name="Bennetzen J.L."/>
            <person name="Choi D."/>
        </authorList>
    </citation>
    <scope>NUCLEOTIDE SEQUENCE [LARGE SCALE GENOMIC DNA]</scope>
    <source>
        <strain evidence="5">cv. CM334</strain>
    </source>
</reference>
<dbReference type="Pfam" id="PF26168">
    <property type="entry name" value="Glyco_transf_N"/>
    <property type="match status" value="1"/>
</dbReference>
<keyword evidence="5" id="KW-1185">Reference proteome</keyword>
<dbReference type="InterPro" id="IPR058980">
    <property type="entry name" value="Glyco_transf_N"/>
</dbReference>
<dbReference type="SUPFAM" id="SSF53756">
    <property type="entry name" value="UDP-Glycosyltransferase/glycogen phosphorylase"/>
    <property type="match status" value="1"/>
</dbReference>
<dbReference type="EMBL" id="AYRZ02000010">
    <property type="protein sequence ID" value="PHT70525.1"/>
    <property type="molecule type" value="Genomic_DNA"/>
</dbReference>
<evidence type="ECO:0000256" key="2">
    <source>
        <dbReference type="ARBA" id="ARBA00022679"/>
    </source>
</evidence>
<proteinExistence type="inferred from homology"/>
<comment type="caution">
    <text evidence="4">The sequence shown here is derived from an EMBL/GenBank/DDBJ whole genome shotgun (WGS) entry which is preliminary data.</text>
</comment>
<accession>A0A2G2YLF2</accession>
<dbReference type="AlphaFoldDB" id="A0A2G2YLF2"/>
<dbReference type="GO" id="GO:0035251">
    <property type="term" value="F:UDP-glucosyltransferase activity"/>
    <property type="evidence" value="ECO:0000318"/>
    <property type="project" value="GO_Central"/>
</dbReference>
<protein>
    <recommendedName>
        <fullName evidence="3">Glycosyltransferase N-terminal domain-containing protein</fullName>
    </recommendedName>
</protein>
<dbReference type="GO" id="GO:1901135">
    <property type="term" value="P:carbohydrate derivative metabolic process"/>
    <property type="evidence" value="ECO:0007669"/>
    <property type="project" value="UniProtKB-ARBA"/>
</dbReference>
<dbReference type="InterPro" id="IPR002213">
    <property type="entry name" value="UDP_glucos_trans"/>
</dbReference>
<gene>
    <name evidence="4" type="ORF">T459_25629</name>
</gene>
<evidence type="ECO:0000313" key="4">
    <source>
        <dbReference type="EMBL" id="PHT70525.1"/>
    </source>
</evidence>
<comment type="similarity">
    <text evidence="1">Belongs to the UDP-glycosyltransferase family.</text>
</comment>
<keyword evidence="2" id="KW-0808">Transferase</keyword>
<evidence type="ECO:0000313" key="5">
    <source>
        <dbReference type="Proteomes" id="UP000222542"/>
    </source>
</evidence>
<dbReference type="PANTHER" id="PTHR48044:SF18">
    <property type="entry name" value="BETA-D-GLUCOSYL CROCETIN BETA-1,6-GLUCOSYLTRANSFERASE-LIKE"/>
    <property type="match status" value="1"/>
</dbReference>
<feature type="domain" description="Glycosyltransferase N-terminal" evidence="3">
    <location>
        <begin position="13"/>
        <end position="219"/>
    </location>
</feature>
<organism evidence="4 5">
    <name type="scientific">Capsicum annuum</name>
    <name type="common">Capsicum pepper</name>
    <dbReference type="NCBI Taxonomy" id="4072"/>
    <lineage>
        <taxon>Eukaryota</taxon>
        <taxon>Viridiplantae</taxon>
        <taxon>Streptophyta</taxon>
        <taxon>Embryophyta</taxon>
        <taxon>Tracheophyta</taxon>
        <taxon>Spermatophyta</taxon>
        <taxon>Magnoliopsida</taxon>
        <taxon>eudicotyledons</taxon>
        <taxon>Gunneridae</taxon>
        <taxon>Pentapetalae</taxon>
        <taxon>asterids</taxon>
        <taxon>lamiids</taxon>
        <taxon>Solanales</taxon>
        <taxon>Solanaceae</taxon>
        <taxon>Solanoideae</taxon>
        <taxon>Capsiceae</taxon>
        <taxon>Capsicum</taxon>
    </lineage>
</organism>
<dbReference type="STRING" id="4072.A0A2G2YLF2"/>
<reference evidence="4 5" key="1">
    <citation type="journal article" date="2014" name="Nat. Genet.">
        <title>Genome sequence of the hot pepper provides insights into the evolution of pungency in Capsicum species.</title>
        <authorList>
            <person name="Kim S."/>
            <person name="Park M."/>
            <person name="Yeom S.I."/>
            <person name="Kim Y.M."/>
            <person name="Lee J.M."/>
            <person name="Lee H.A."/>
            <person name="Seo E."/>
            <person name="Choi J."/>
            <person name="Cheong K."/>
            <person name="Kim K.T."/>
            <person name="Jung K."/>
            <person name="Lee G.W."/>
            <person name="Oh S.K."/>
            <person name="Bae C."/>
            <person name="Kim S.B."/>
            <person name="Lee H.Y."/>
            <person name="Kim S.Y."/>
            <person name="Kim M.S."/>
            <person name="Kang B.C."/>
            <person name="Jo Y.D."/>
            <person name="Yang H.B."/>
            <person name="Jeong H.J."/>
            <person name="Kang W.H."/>
            <person name="Kwon J.K."/>
            <person name="Shin C."/>
            <person name="Lim J.Y."/>
            <person name="Park J.H."/>
            <person name="Huh J.H."/>
            <person name="Kim J.S."/>
            <person name="Kim B.D."/>
            <person name="Cohen O."/>
            <person name="Paran I."/>
            <person name="Suh M.C."/>
            <person name="Lee S.B."/>
            <person name="Kim Y.K."/>
            <person name="Shin Y."/>
            <person name="Noh S.J."/>
            <person name="Park J."/>
            <person name="Seo Y.S."/>
            <person name="Kwon S.Y."/>
            <person name="Kim H.A."/>
            <person name="Park J.M."/>
            <person name="Kim H.J."/>
            <person name="Choi S.B."/>
            <person name="Bosland P.W."/>
            <person name="Reeves G."/>
            <person name="Jo S.H."/>
            <person name="Lee B.W."/>
            <person name="Cho H.T."/>
            <person name="Choi H.S."/>
            <person name="Lee M.S."/>
            <person name="Yu Y."/>
            <person name="Do Choi Y."/>
            <person name="Park B.S."/>
            <person name="van Deynze A."/>
            <person name="Ashrafi H."/>
            <person name="Hill T."/>
            <person name="Kim W.T."/>
            <person name="Pai H.S."/>
            <person name="Ahn H.K."/>
            <person name="Yeam I."/>
            <person name="Giovannoni J.J."/>
            <person name="Rose J.K."/>
            <person name="Sorensen I."/>
            <person name="Lee S.J."/>
            <person name="Kim R.W."/>
            <person name="Choi I.Y."/>
            <person name="Choi B.S."/>
            <person name="Lim J.S."/>
            <person name="Lee Y.H."/>
            <person name="Choi D."/>
        </authorList>
    </citation>
    <scope>NUCLEOTIDE SEQUENCE [LARGE SCALE GENOMIC DNA]</scope>
    <source>
        <strain evidence="5">cv. CM334</strain>
    </source>
</reference>